<dbReference type="CDD" id="cd04950">
    <property type="entry name" value="GT4_TuaH-like"/>
    <property type="match status" value="1"/>
</dbReference>
<dbReference type="GO" id="GO:0016757">
    <property type="term" value="F:glycosyltransferase activity"/>
    <property type="evidence" value="ECO:0007669"/>
    <property type="project" value="UniProtKB-KW"/>
</dbReference>
<dbReference type="PANTHER" id="PTHR12526">
    <property type="entry name" value="GLYCOSYLTRANSFERASE"/>
    <property type="match status" value="1"/>
</dbReference>
<reference evidence="1 2" key="1">
    <citation type="journal article" date="2020" name="Sci. Rep.">
        <title>A novel cyanobacterial geosmin producer, revising GeoA distribution and dispersion patterns in Bacteria.</title>
        <authorList>
            <person name="Churro C."/>
            <person name="Semedo-Aguiar A.P."/>
            <person name="Silva A.D."/>
            <person name="Pereira-Leal J.B."/>
            <person name="Leite R.B."/>
        </authorList>
    </citation>
    <scope>NUCLEOTIDE SEQUENCE [LARGE SCALE GENOMIC DNA]</scope>
    <source>
        <strain evidence="1 2">IPMA8</strain>
    </source>
</reference>
<evidence type="ECO:0000313" key="2">
    <source>
        <dbReference type="Proteomes" id="UP000702425"/>
    </source>
</evidence>
<evidence type="ECO:0000313" key="1">
    <source>
        <dbReference type="EMBL" id="NQE34287.1"/>
    </source>
</evidence>
<dbReference type="Pfam" id="PF13692">
    <property type="entry name" value="Glyco_trans_1_4"/>
    <property type="match status" value="1"/>
</dbReference>
<dbReference type="Proteomes" id="UP000702425">
    <property type="component" value="Unassembled WGS sequence"/>
</dbReference>
<dbReference type="PANTHER" id="PTHR12526:SF630">
    <property type="entry name" value="GLYCOSYLTRANSFERASE"/>
    <property type="match status" value="1"/>
</dbReference>
<proteinExistence type="predicted"/>
<keyword evidence="1" id="KW-0808">Transferase</keyword>
<dbReference type="EMBL" id="SRRZ01000028">
    <property type="protein sequence ID" value="NQE34287.1"/>
    <property type="molecule type" value="Genomic_DNA"/>
</dbReference>
<dbReference type="Gene3D" id="3.40.50.2000">
    <property type="entry name" value="Glycogen Phosphorylase B"/>
    <property type="match status" value="1"/>
</dbReference>
<dbReference type="SUPFAM" id="SSF53756">
    <property type="entry name" value="UDP-Glycosyltransferase/glycogen phosphorylase"/>
    <property type="match status" value="1"/>
</dbReference>
<name>A0ABX2CV51_9CYAN</name>
<dbReference type="RefSeq" id="WP_172186896.1">
    <property type="nucleotide sequence ID" value="NZ_CAWPPK010000201.1"/>
</dbReference>
<gene>
    <name evidence="1" type="primary">tuaH</name>
    <name evidence="1" type="ORF">E5S67_02011</name>
</gene>
<protein>
    <submittedName>
        <fullName evidence="1">Teichuronic acid biosynthesis glycosyltransferase TuaH</fullName>
        <ecNumber evidence="1">2.4.-.-</ecNumber>
    </submittedName>
</protein>
<keyword evidence="1" id="KW-0328">Glycosyltransferase</keyword>
<organism evidence="1 2">
    <name type="scientific">Microcoleus asticus IPMA8</name>
    <dbReference type="NCBI Taxonomy" id="2563858"/>
    <lineage>
        <taxon>Bacteria</taxon>
        <taxon>Bacillati</taxon>
        <taxon>Cyanobacteriota</taxon>
        <taxon>Cyanophyceae</taxon>
        <taxon>Oscillatoriophycideae</taxon>
        <taxon>Oscillatoriales</taxon>
        <taxon>Microcoleaceae</taxon>
        <taxon>Microcoleus</taxon>
        <taxon>Microcoleus asticus</taxon>
    </lineage>
</organism>
<dbReference type="EC" id="2.4.-.-" evidence="1"/>
<sequence>MSPPPNSVNNNYSRNKGRAWEIRFTSIDPAKSPSQFAPSPALRAKLLKADSLDAPDLVCLSHLRWNFVYQRPQHLLGRCAKSRRVFFVEEPIFSEATDWWLDVSIHESGVWVIVPHLSEGTSEATAQTAQQAMLDDLFKAAEISQYILWYYTPMAVSFTSHLKPLAVVYDCMDELSAFQGAHPDLKANENQLLKRASVVFTGGHNLYEAKQHQHPNIHAFPSSIEKEHFATARNLSEEPADQKDIPHPRLGFYGVIDERMDIELLGGIAEARPDWHLVIIGPVAKIDPATLPTHSNIHYLGGKSYQELPAYLGGWDIAMLPFAINESTKFISPTKTPEYLAAGKPVISTPIRDVVRPYGENGLVRIASNSEEFVACAEEIFSESSDVRTKWLSEVDAFLADNSWDNTWGEMLRLIESAIDEKRPKAEGRMKVLS</sequence>
<comment type="caution">
    <text evidence="1">The sequence shown here is derived from an EMBL/GenBank/DDBJ whole genome shotgun (WGS) entry which is preliminary data.</text>
</comment>
<accession>A0ABX2CV51</accession>
<keyword evidence="2" id="KW-1185">Reference proteome</keyword>